<evidence type="ECO:0000256" key="1">
    <source>
        <dbReference type="ARBA" id="ARBA00001974"/>
    </source>
</evidence>
<feature type="domain" description="FAD/NAD(P)-binding" evidence="11">
    <location>
        <begin position="42"/>
        <end position="155"/>
    </location>
</feature>
<dbReference type="FunFam" id="3.50.50.60:FF:000034">
    <property type="entry name" value="sulfide:quinone oxidoreductase, mitochondrial"/>
    <property type="match status" value="1"/>
</dbReference>
<keyword evidence="4" id="KW-0874">Quinone</keyword>
<dbReference type="GO" id="GO:0005739">
    <property type="term" value="C:mitochondrion"/>
    <property type="evidence" value="ECO:0007669"/>
    <property type="project" value="UniProtKB-SubCell"/>
</dbReference>
<evidence type="ECO:0000256" key="7">
    <source>
        <dbReference type="ARBA" id="ARBA00023002"/>
    </source>
</evidence>
<dbReference type="InterPro" id="IPR015904">
    <property type="entry name" value="Sulphide_quinone_reductase"/>
</dbReference>
<name>A0A9W8HCX0_9FUNG</name>
<keyword evidence="8" id="KW-0496">Mitochondrion</keyword>
<dbReference type="OrthoDB" id="5376590at2759"/>
<keyword evidence="7" id="KW-0560">Oxidoreductase</keyword>
<dbReference type="Pfam" id="PF07992">
    <property type="entry name" value="Pyr_redox_2"/>
    <property type="match status" value="1"/>
</dbReference>
<organism evidence="12 13">
    <name type="scientific">Coemansia javaensis</name>
    <dbReference type="NCBI Taxonomy" id="2761396"/>
    <lineage>
        <taxon>Eukaryota</taxon>
        <taxon>Fungi</taxon>
        <taxon>Fungi incertae sedis</taxon>
        <taxon>Zoopagomycota</taxon>
        <taxon>Kickxellomycotina</taxon>
        <taxon>Kickxellomycetes</taxon>
        <taxon>Kickxellales</taxon>
        <taxon>Kickxellaceae</taxon>
        <taxon>Coemansia</taxon>
    </lineage>
</organism>
<dbReference type="AlphaFoldDB" id="A0A9W8HCX0"/>
<evidence type="ECO:0000256" key="10">
    <source>
        <dbReference type="ARBA" id="ARBA00070160"/>
    </source>
</evidence>
<evidence type="ECO:0000259" key="11">
    <source>
        <dbReference type="Pfam" id="PF07992"/>
    </source>
</evidence>
<keyword evidence="5" id="KW-0274">FAD</keyword>
<dbReference type="SUPFAM" id="SSF51905">
    <property type="entry name" value="FAD/NAD(P)-binding domain"/>
    <property type="match status" value="2"/>
</dbReference>
<evidence type="ECO:0000313" key="12">
    <source>
        <dbReference type="EMBL" id="KAJ2780992.1"/>
    </source>
</evidence>
<evidence type="ECO:0000256" key="8">
    <source>
        <dbReference type="ARBA" id="ARBA00023128"/>
    </source>
</evidence>
<sequence length="458" mass="48232">MSTVQLAAARLAAARLAPARSLLRCHSARLSSTAAAAPPSSYRVVVVGGGAAGLAVSSTLSEKLGANEVAVVEPSEVHYQQPLFTFVGGGLKSFKDAQRPTADVIAPQAKWIRQAAAALDPAQNTVTLADGTRVGYEYLVVAAGIELDFGAVKGLEAAIGRDGVASNYSPMYVQKTFEFLQAVRGGNALFTMPATPIKCAGAPQKIAYLADELFREKGIRDRVSIGYYTALGKIFAIDKYAAAMDAVARSRGIGVHLLHDLVAVDGPARRATFKVLGSGPAAGETVTVPYEFLHVTPPMRAPGFISRSALANAAGFVDVNQHTLQHARFPNVYALGDCSSLPTSKTAAAAAAQARVLKHNLLRQIRGAAAADAAPAAEYDGYTSCPLVTGKHKLVLAEFSGYTGQPHETFFFNQANEHAFSYWLTADVLPAIYWRSMLKGTWSGPAAIRKVANPTGSG</sequence>
<protein>
    <recommendedName>
        <fullName evidence="10">Sulfide:quinone oxidoreductase, mitochondrial</fullName>
    </recommendedName>
</protein>
<evidence type="ECO:0000256" key="2">
    <source>
        <dbReference type="ARBA" id="ARBA00004173"/>
    </source>
</evidence>
<evidence type="ECO:0000256" key="9">
    <source>
        <dbReference type="ARBA" id="ARBA00060891"/>
    </source>
</evidence>
<dbReference type="EMBL" id="JANBUL010000118">
    <property type="protein sequence ID" value="KAJ2780992.1"/>
    <property type="molecule type" value="Genomic_DNA"/>
</dbReference>
<accession>A0A9W8HCX0</accession>
<dbReference type="PANTHER" id="PTHR10632">
    <property type="entry name" value="SULFIDE:QUINONE OXIDOREDUCTASE"/>
    <property type="match status" value="1"/>
</dbReference>
<gene>
    <name evidence="12" type="ORF">H4R18_003142</name>
</gene>
<dbReference type="Gene3D" id="3.50.50.60">
    <property type="entry name" value="FAD/NAD(P)-binding domain"/>
    <property type="match status" value="2"/>
</dbReference>
<dbReference type="InterPro" id="IPR023753">
    <property type="entry name" value="FAD/NAD-binding_dom"/>
</dbReference>
<comment type="subcellular location">
    <subcellularLocation>
        <location evidence="2">Mitochondrion</location>
    </subcellularLocation>
</comment>
<comment type="caution">
    <text evidence="12">The sequence shown here is derived from an EMBL/GenBank/DDBJ whole genome shotgun (WGS) entry which is preliminary data.</text>
</comment>
<dbReference type="GO" id="GO:0048038">
    <property type="term" value="F:quinone binding"/>
    <property type="evidence" value="ECO:0007669"/>
    <property type="project" value="UniProtKB-KW"/>
</dbReference>
<keyword evidence="13" id="KW-1185">Reference proteome</keyword>
<comment type="cofactor">
    <cofactor evidence="1">
        <name>FAD</name>
        <dbReference type="ChEBI" id="CHEBI:57692"/>
    </cofactor>
</comment>
<dbReference type="GO" id="GO:0070221">
    <property type="term" value="P:sulfide oxidation, using sulfide:quinone oxidoreductase"/>
    <property type="evidence" value="ECO:0007669"/>
    <property type="project" value="TreeGrafter"/>
</dbReference>
<keyword evidence="3" id="KW-0285">Flavoprotein</keyword>
<proteinExistence type="inferred from homology"/>
<keyword evidence="6" id="KW-0809">Transit peptide</keyword>
<evidence type="ECO:0000256" key="5">
    <source>
        <dbReference type="ARBA" id="ARBA00022827"/>
    </source>
</evidence>
<evidence type="ECO:0000256" key="6">
    <source>
        <dbReference type="ARBA" id="ARBA00022946"/>
    </source>
</evidence>
<evidence type="ECO:0000313" key="13">
    <source>
        <dbReference type="Proteomes" id="UP001140217"/>
    </source>
</evidence>
<dbReference type="InterPro" id="IPR036188">
    <property type="entry name" value="FAD/NAD-bd_sf"/>
</dbReference>
<evidence type="ECO:0000256" key="3">
    <source>
        <dbReference type="ARBA" id="ARBA00022630"/>
    </source>
</evidence>
<dbReference type="GO" id="GO:0071949">
    <property type="term" value="F:FAD binding"/>
    <property type="evidence" value="ECO:0007669"/>
    <property type="project" value="TreeGrafter"/>
</dbReference>
<evidence type="ECO:0000256" key="4">
    <source>
        <dbReference type="ARBA" id="ARBA00022719"/>
    </source>
</evidence>
<reference evidence="12" key="1">
    <citation type="submission" date="2022-07" db="EMBL/GenBank/DDBJ databases">
        <title>Phylogenomic reconstructions and comparative analyses of Kickxellomycotina fungi.</title>
        <authorList>
            <person name="Reynolds N.K."/>
            <person name="Stajich J.E."/>
            <person name="Barry K."/>
            <person name="Grigoriev I.V."/>
            <person name="Crous P."/>
            <person name="Smith M.E."/>
        </authorList>
    </citation>
    <scope>NUCLEOTIDE SEQUENCE</scope>
    <source>
        <strain evidence="12">NBRC 105414</strain>
    </source>
</reference>
<dbReference type="GO" id="GO:0070224">
    <property type="term" value="F:sulfide:quinone oxidoreductase activity"/>
    <property type="evidence" value="ECO:0007669"/>
    <property type="project" value="TreeGrafter"/>
</dbReference>
<dbReference type="Proteomes" id="UP001140217">
    <property type="component" value="Unassembled WGS sequence"/>
</dbReference>
<comment type="similarity">
    <text evidence="9">Belongs to the SQRD family.</text>
</comment>
<dbReference type="PANTHER" id="PTHR10632:SF2">
    <property type="entry name" value="SULFIDE:QUINONE OXIDOREDUCTASE, MITOCHONDRIAL"/>
    <property type="match status" value="1"/>
</dbReference>